<dbReference type="Proteomes" id="UP000315700">
    <property type="component" value="Chromosome"/>
</dbReference>
<dbReference type="InterPro" id="IPR026040">
    <property type="entry name" value="HyI-like"/>
</dbReference>
<dbReference type="KEGG" id="ccos:Pan44_54830"/>
<accession>A0A517SMQ9</accession>
<gene>
    <name evidence="6" type="primary">hyi_2</name>
    <name evidence="6" type="ORF">Pan44_54830</name>
</gene>
<keyword evidence="1 2" id="KW-0413">Isomerase</keyword>
<feature type="active site" description="Proton donor/acceptor" evidence="3">
    <location>
        <position position="280"/>
    </location>
</feature>
<name>A0A517SMQ9_9PLAN</name>
<dbReference type="GO" id="GO:0008903">
    <property type="term" value="F:hydroxypyruvate isomerase activity"/>
    <property type="evidence" value="ECO:0007669"/>
    <property type="project" value="UniProtKB-EC"/>
</dbReference>
<comment type="similarity">
    <text evidence="2">Belongs to the hyi family.</text>
</comment>
<dbReference type="Pfam" id="PF01261">
    <property type="entry name" value="AP_endonuc_2"/>
    <property type="match status" value="1"/>
</dbReference>
<dbReference type="PANTHER" id="PTHR43489">
    <property type="entry name" value="ISOMERASE"/>
    <property type="match status" value="1"/>
</dbReference>
<feature type="chain" id="PRO_5022225102" evidence="4">
    <location>
        <begin position="19"/>
        <end position="300"/>
    </location>
</feature>
<evidence type="ECO:0000256" key="4">
    <source>
        <dbReference type="SAM" id="SignalP"/>
    </source>
</evidence>
<evidence type="ECO:0000259" key="5">
    <source>
        <dbReference type="Pfam" id="PF01261"/>
    </source>
</evidence>
<keyword evidence="6" id="KW-0670">Pyruvate</keyword>
<protein>
    <submittedName>
        <fullName evidence="6">Hydroxypyruvate isomerase</fullName>
        <ecNumber evidence="6">5.3.1.22</ecNumber>
    </submittedName>
</protein>
<keyword evidence="4" id="KW-0732">Signal</keyword>
<organism evidence="6 7">
    <name type="scientific">Caulifigura coniformis</name>
    <dbReference type="NCBI Taxonomy" id="2527983"/>
    <lineage>
        <taxon>Bacteria</taxon>
        <taxon>Pseudomonadati</taxon>
        <taxon>Planctomycetota</taxon>
        <taxon>Planctomycetia</taxon>
        <taxon>Planctomycetales</taxon>
        <taxon>Planctomycetaceae</taxon>
        <taxon>Caulifigura</taxon>
    </lineage>
</organism>
<feature type="active site" description="Proton donor/acceptor" evidence="3">
    <location>
        <position position="180"/>
    </location>
</feature>
<feature type="domain" description="Xylose isomerase-like TIM barrel" evidence="5">
    <location>
        <begin position="65"/>
        <end position="288"/>
    </location>
</feature>
<evidence type="ECO:0000313" key="7">
    <source>
        <dbReference type="Proteomes" id="UP000315700"/>
    </source>
</evidence>
<evidence type="ECO:0000313" key="6">
    <source>
        <dbReference type="EMBL" id="QDT57414.1"/>
    </source>
</evidence>
<reference evidence="6 7" key="1">
    <citation type="submission" date="2019-02" db="EMBL/GenBank/DDBJ databases">
        <title>Deep-cultivation of Planctomycetes and their phenomic and genomic characterization uncovers novel biology.</title>
        <authorList>
            <person name="Wiegand S."/>
            <person name="Jogler M."/>
            <person name="Boedeker C."/>
            <person name="Pinto D."/>
            <person name="Vollmers J."/>
            <person name="Rivas-Marin E."/>
            <person name="Kohn T."/>
            <person name="Peeters S.H."/>
            <person name="Heuer A."/>
            <person name="Rast P."/>
            <person name="Oberbeckmann S."/>
            <person name="Bunk B."/>
            <person name="Jeske O."/>
            <person name="Meyerdierks A."/>
            <person name="Storesund J.E."/>
            <person name="Kallscheuer N."/>
            <person name="Luecker S."/>
            <person name="Lage O.M."/>
            <person name="Pohl T."/>
            <person name="Merkel B.J."/>
            <person name="Hornburger P."/>
            <person name="Mueller R.-W."/>
            <person name="Bruemmer F."/>
            <person name="Labrenz M."/>
            <person name="Spormann A.M."/>
            <person name="Op den Camp H."/>
            <person name="Overmann J."/>
            <person name="Amann R."/>
            <person name="Jetten M.S.M."/>
            <person name="Mascher T."/>
            <person name="Medema M.H."/>
            <person name="Devos D.P."/>
            <person name="Kaster A.-K."/>
            <person name="Ovreas L."/>
            <person name="Rohde M."/>
            <person name="Galperin M.Y."/>
            <person name="Jogler C."/>
        </authorList>
    </citation>
    <scope>NUCLEOTIDE SEQUENCE [LARGE SCALE GENOMIC DNA]</scope>
    <source>
        <strain evidence="6 7">Pan44</strain>
    </source>
</reference>
<dbReference type="PIRSF" id="PIRSF006241">
    <property type="entry name" value="HyI"/>
    <property type="match status" value="1"/>
</dbReference>
<dbReference type="RefSeq" id="WP_145034764.1">
    <property type="nucleotide sequence ID" value="NZ_CP036271.1"/>
</dbReference>
<dbReference type="FunCoup" id="A0A517SMQ9">
    <property type="interactions" value="134"/>
</dbReference>
<dbReference type="EMBL" id="CP036271">
    <property type="protein sequence ID" value="QDT57414.1"/>
    <property type="molecule type" value="Genomic_DNA"/>
</dbReference>
<dbReference type="InterPro" id="IPR036237">
    <property type="entry name" value="Xyl_isomerase-like_sf"/>
</dbReference>
<dbReference type="Gene3D" id="3.20.20.150">
    <property type="entry name" value="Divalent-metal-dependent TIM barrel enzymes"/>
    <property type="match status" value="1"/>
</dbReference>
<evidence type="ECO:0000256" key="2">
    <source>
        <dbReference type="PIRNR" id="PIRNR006241"/>
    </source>
</evidence>
<keyword evidence="7" id="KW-1185">Reference proteome</keyword>
<dbReference type="InterPro" id="IPR013022">
    <property type="entry name" value="Xyl_isomerase-like_TIM-brl"/>
</dbReference>
<dbReference type="InParanoid" id="A0A517SMQ9"/>
<proteinExistence type="inferred from homology"/>
<dbReference type="OrthoDB" id="9786584at2"/>
<evidence type="ECO:0000256" key="3">
    <source>
        <dbReference type="PIRSR" id="PIRSR006241-50"/>
    </source>
</evidence>
<sequence length="300" mass="33295" precursor="true">MMRFRRRALLKSSVLAGATNLAPSLFGRTQETPEELKKIGSATKTRFAVNVEMWWTNLPFLDRIRRTAELGFPAIEFWPLKGKDLPAIAALTKELGVEVAQFTAWGFKPGMNDPANHDAFEAAIVEACSAAKQLRCKLATVVAGDDIPGMSQEEMHANVITALKRVAPIAEQHDLTLILEPMNIRVNHKGHCLYGSGPTMRIVQEVASTHVKINWDLYHMQITEGDLCGHLKEGLESKTIGYLQLADHPGRHEPGTGEVHYNRVLKEAYDLGYRGYVGLECTPLKDEVTAARRVAAADIW</sequence>
<dbReference type="AlphaFoldDB" id="A0A517SMQ9"/>
<dbReference type="EC" id="5.3.1.22" evidence="6"/>
<evidence type="ECO:0000256" key="1">
    <source>
        <dbReference type="ARBA" id="ARBA00023235"/>
    </source>
</evidence>
<dbReference type="PANTHER" id="PTHR43489:SF3">
    <property type="entry name" value="XYLOSE ISOMERASE DOMAIN PROTEIN TIM BARREL"/>
    <property type="match status" value="1"/>
</dbReference>
<dbReference type="SUPFAM" id="SSF51658">
    <property type="entry name" value="Xylose isomerase-like"/>
    <property type="match status" value="1"/>
</dbReference>
<dbReference type="InterPro" id="IPR050417">
    <property type="entry name" value="Sugar_Epim/Isomerase"/>
</dbReference>
<feature type="signal peptide" evidence="4">
    <location>
        <begin position="1"/>
        <end position="18"/>
    </location>
</feature>